<comment type="caution">
    <text evidence="2">The sequence shown here is derived from an EMBL/GenBank/DDBJ whole genome shotgun (WGS) entry which is preliminary data.</text>
</comment>
<evidence type="ECO:0000259" key="1">
    <source>
        <dbReference type="PROSITE" id="PS50995"/>
    </source>
</evidence>
<protein>
    <submittedName>
        <fullName evidence="2">DNA-binding MarR family transcriptional regulator</fullName>
    </submittedName>
</protein>
<name>A0A2T0Q3S4_9ACTN</name>
<dbReference type="PANTHER" id="PTHR33164:SF99">
    <property type="entry name" value="MARR FAMILY REGULATORY PROTEIN"/>
    <property type="match status" value="1"/>
</dbReference>
<dbReference type="AlphaFoldDB" id="A0A2T0Q3S4"/>
<sequence length="172" mass="19162">MMAGMTGTRWLDTSEQCIWRSYLAATSLLEDRLDREISAASGLSVIEYGILAHLSEAEGRRMRMSALADTVLVSKSRLSHQVARLERDGHVRREVCPDDRRGAFAVLTDEGYELLVSIAPVHVDGVRTHLFDQLEPEQVQQLAEITRRLVAHLRELPEVVRCPSARSGAGAK</sequence>
<keyword evidence="3" id="KW-1185">Reference proteome</keyword>
<dbReference type="EMBL" id="PVZC01000004">
    <property type="protein sequence ID" value="PRX98458.1"/>
    <property type="molecule type" value="Genomic_DNA"/>
</dbReference>
<dbReference type="Pfam" id="PF12802">
    <property type="entry name" value="MarR_2"/>
    <property type="match status" value="1"/>
</dbReference>
<evidence type="ECO:0000313" key="2">
    <source>
        <dbReference type="EMBL" id="PRX98458.1"/>
    </source>
</evidence>
<proteinExistence type="predicted"/>
<gene>
    <name evidence="2" type="ORF">CLV72_10435</name>
</gene>
<organism evidence="2 3">
    <name type="scientific">Allonocardiopsis opalescens</name>
    <dbReference type="NCBI Taxonomy" id="1144618"/>
    <lineage>
        <taxon>Bacteria</taxon>
        <taxon>Bacillati</taxon>
        <taxon>Actinomycetota</taxon>
        <taxon>Actinomycetes</taxon>
        <taxon>Streptosporangiales</taxon>
        <taxon>Allonocardiopsis</taxon>
    </lineage>
</organism>
<dbReference type="SUPFAM" id="SSF46785">
    <property type="entry name" value="Winged helix' DNA-binding domain"/>
    <property type="match status" value="1"/>
</dbReference>
<accession>A0A2T0Q3S4</accession>
<dbReference type="Gene3D" id="1.10.10.10">
    <property type="entry name" value="Winged helix-like DNA-binding domain superfamily/Winged helix DNA-binding domain"/>
    <property type="match status" value="1"/>
</dbReference>
<dbReference type="PROSITE" id="PS50995">
    <property type="entry name" value="HTH_MARR_2"/>
    <property type="match status" value="1"/>
</dbReference>
<dbReference type="SMART" id="SM00347">
    <property type="entry name" value="HTH_MARR"/>
    <property type="match status" value="1"/>
</dbReference>
<dbReference type="InterPro" id="IPR039422">
    <property type="entry name" value="MarR/SlyA-like"/>
</dbReference>
<dbReference type="InterPro" id="IPR036388">
    <property type="entry name" value="WH-like_DNA-bd_sf"/>
</dbReference>
<keyword evidence="2" id="KW-0238">DNA-binding</keyword>
<dbReference type="Proteomes" id="UP000237846">
    <property type="component" value="Unassembled WGS sequence"/>
</dbReference>
<dbReference type="GO" id="GO:0003677">
    <property type="term" value="F:DNA binding"/>
    <property type="evidence" value="ECO:0007669"/>
    <property type="project" value="UniProtKB-KW"/>
</dbReference>
<feature type="domain" description="HTH marR-type" evidence="1">
    <location>
        <begin position="15"/>
        <end position="151"/>
    </location>
</feature>
<dbReference type="GO" id="GO:0003700">
    <property type="term" value="F:DNA-binding transcription factor activity"/>
    <property type="evidence" value="ECO:0007669"/>
    <property type="project" value="InterPro"/>
</dbReference>
<dbReference type="InterPro" id="IPR000835">
    <property type="entry name" value="HTH_MarR-typ"/>
</dbReference>
<dbReference type="InterPro" id="IPR036390">
    <property type="entry name" value="WH_DNA-bd_sf"/>
</dbReference>
<dbReference type="PRINTS" id="PR00598">
    <property type="entry name" value="HTHMARR"/>
</dbReference>
<evidence type="ECO:0000313" key="3">
    <source>
        <dbReference type="Proteomes" id="UP000237846"/>
    </source>
</evidence>
<dbReference type="GO" id="GO:0006950">
    <property type="term" value="P:response to stress"/>
    <property type="evidence" value="ECO:0007669"/>
    <property type="project" value="TreeGrafter"/>
</dbReference>
<dbReference type="PANTHER" id="PTHR33164">
    <property type="entry name" value="TRANSCRIPTIONAL REGULATOR, MARR FAMILY"/>
    <property type="match status" value="1"/>
</dbReference>
<reference evidence="2 3" key="1">
    <citation type="submission" date="2018-03" db="EMBL/GenBank/DDBJ databases">
        <title>Genomic Encyclopedia of Archaeal and Bacterial Type Strains, Phase II (KMG-II): from individual species to whole genera.</title>
        <authorList>
            <person name="Goeker M."/>
        </authorList>
    </citation>
    <scope>NUCLEOTIDE SEQUENCE [LARGE SCALE GENOMIC DNA]</scope>
    <source>
        <strain evidence="2 3">DSM 45601</strain>
    </source>
</reference>